<sequence>HQKKVFASDAAIGPASMMGPSRASTPKPVPTAVLPYSTSPRERTAQALEYLQQHVAPLVDRTNFNECQAFHALSTALFQMSSDANVAPEDLRKARADVFEALLIYFPESQQQPSTHLDDAMTMMLG</sequence>
<accession>A0A9W8LN80</accession>
<comment type="caution">
    <text evidence="2">The sequence shown here is derived from an EMBL/GenBank/DDBJ whole genome shotgun (WGS) entry which is preliminary data.</text>
</comment>
<dbReference type="Proteomes" id="UP001140094">
    <property type="component" value="Unassembled WGS sequence"/>
</dbReference>
<feature type="non-terminal residue" evidence="2">
    <location>
        <position position="1"/>
    </location>
</feature>
<dbReference type="AlphaFoldDB" id="A0A9W8LN80"/>
<dbReference type="OrthoDB" id="10052615at2759"/>
<proteinExistence type="predicted"/>
<keyword evidence="3" id="KW-1185">Reference proteome</keyword>
<feature type="region of interest" description="Disordered" evidence="1">
    <location>
        <begin position="16"/>
        <end position="36"/>
    </location>
</feature>
<evidence type="ECO:0000313" key="3">
    <source>
        <dbReference type="Proteomes" id="UP001140094"/>
    </source>
</evidence>
<dbReference type="EMBL" id="JANBUO010003380">
    <property type="protein sequence ID" value="KAJ2791130.1"/>
    <property type="molecule type" value="Genomic_DNA"/>
</dbReference>
<reference evidence="2" key="1">
    <citation type="submission" date="2022-07" db="EMBL/GenBank/DDBJ databases">
        <title>Phylogenomic reconstructions and comparative analyses of Kickxellomycotina fungi.</title>
        <authorList>
            <person name="Reynolds N.K."/>
            <person name="Stajich J.E."/>
            <person name="Barry K."/>
            <person name="Grigoriev I.V."/>
            <person name="Crous P."/>
            <person name="Smith M.E."/>
        </authorList>
    </citation>
    <scope>NUCLEOTIDE SEQUENCE</scope>
    <source>
        <strain evidence="2">NRRL 1565</strain>
    </source>
</reference>
<evidence type="ECO:0000256" key="1">
    <source>
        <dbReference type="SAM" id="MobiDB-lite"/>
    </source>
</evidence>
<name>A0A9W8LN80_9FUNG</name>
<evidence type="ECO:0000313" key="2">
    <source>
        <dbReference type="EMBL" id="KAJ2791130.1"/>
    </source>
</evidence>
<gene>
    <name evidence="2" type="ORF">H4R20_006903</name>
</gene>
<protein>
    <submittedName>
        <fullName evidence="2">Uncharacterized protein</fullName>
    </submittedName>
</protein>
<organism evidence="2 3">
    <name type="scientific">Coemansia guatemalensis</name>
    <dbReference type="NCBI Taxonomy" id="2761395"/>
    <lineage>
        <taxon>Eukaryota</taxon>
        <taxon>Fungi</taxon>
        <taxon>Fungi incertae sedis</taxon>
        <taxon>Zoopagomycota</taxon>
        <taxon>Kickxellomycotina</taxon>
        <taxon>Kickxellomycetes</taxon>
        <taxon>Kickxellales</taxon>
        <taxon>Kickxellaceae</taxon>
        <taxon>Coemansia</taxon>
    </lineage>
</organism>